<comment type="caution">
    <text evidence="1">The sequence shown here is derived from an EMBL/GenBank/DDBJ whole genome shotgun (WGS) entry which is preliminary data.</text>
</comment>
<dbReference type="Proteomes" id="UP000808215">
    <property type="component" value="Unassembled WGS sequence"/>
</dbReference>
<evidence type="ECO:0000313" key="1">
    <source>
        <dbReference type="EMBL" id="MBJ9689104.1"/>
    </source>
</evidence>
<evidence type="ECO:0008006" key="3">
    <source>
        <dbReference type="Google" id="ProtNLM"/>
    </source>
</evidence>
<accession>A0ABS1AYC3</accession>
<organism evidence="1 2">
    <name type="scientific">Burkholderia vietnamiensis</name>
    <dbReference type="NCBI Taxonomy" id="60552"/>
    <lineage>
        <taxon>Bacteria</taxon>
        <taxon>Pseudomonadati</taxon>
        <taxon>Pseudomonadota</taxon>
        <taxon>Betaproteobacteria</taxon>
        <taxon>Burkholderiales</taxon>
        <taxon>Burkholderiaceae</taxon>
        <taxon>Burkholderia</taxon>
        <taxon>Burkholderia cepacia complex</taxon>
    </lineage>
</organism>
<keyword evidence="2" id="KW-1185">Reference proteome</keyword>
<dbReference type="RefSeq" id="WP_200091867.1">
    <property type="nucleotide sequence ID" value="NZ_JADVKH010000042.1"/>
</dbReference>
<evidence type="ECO:0000313" key="2">
    <source>
        <dbReference type="Proteomes" id="UP000808215"/>
    </source>
</evidence>
<dbReference type="EMBL" id="JADVKH010000042">
    <property type="protein sequence ID" value="MBJ9689104.1"/>
    <property type="molecule type" value="Genomic_DNA"/>
</dbReference>
<protein>
    <recommendedName>
        <fullName evidence="3">ATP-binding protein</fullName>
    </recommendedName>
</protein>
<proteinExistence type="predicted"/>
<sequence length="1245" mass="136860">MNLQQWADTLQARTSFPALVADLIRATASNITDIRFPSGDKGQVRGFDGMLEATGMPPYVPDGRSIWEFGVTDGAVGKANSDYGKRTEQVDEAVRKETTFVFVSPRTWDHPKEKLSDWVEAKRKLGDWKDVKYIDGAMLEDWLSACPAVAARWARYELRLMPSAGARSVDEFWEEFSNRFSPALVEQVPLAGRESQAEELLRGLNEGTGRLAYAADSPDEVLAFAVAAIRRAEPSVRFFLEARTLIVDTEDAARALAGREGLIFLPRGQARGLAGLLSQYGPTIVSAGADEKRSNHVLLNRPHSSALGQAFVGMGFTEQQGYDIARRCGRSLAILARQRASGTAERPEWMDSAEPLLPALLAGAWVTSSNADQVVLCTLAKCAEYEIVEAPLRKLAKLKDPPVDHVSDVWTMRSSVDAFVHLGHLIGPEHLRQFSAVATEVFSYIQPAPKEDELFRPLSERQDTHSNWLREGLMTMLLHMAVLHEQADFTVPGMTPQEYVNGIVRGLPGLSNDYRLLASLQDNLALLAEAAPIPFLEALECLLEGDAAAIRPIFDEHKGFLTPRTYHVGLLWALETLAWDPVLLLRSAMCLARLAAIDPGGSLSNRPINSLRAIFLSWSPNTSARAKQRAAVLAHIVRAVPDVAWPLLTKLLPRSHDTSSLTATPKFREFGDAETEALTYGVVWESQAAVVRLALEQVGQSPDRWTTLIDAMSEFPPESLDSMLRALDVVLAEVTSEIRFPIWDALRREANRHRAFSDTDWALTPEALTRVDAVVEKFKPDDPLLQSTWLFDDWMPTVTGLAATEDDPMTPVEAARSDAILAIAASSGVQGLVDLAKRVKLPHSVAVAAQALQLPREQLAKLLRLAVEAGDGLDAVSATVIAEGLTRFGDSFAAEVQDTIAALEVEARRTARLLTALDENMGTWNVVSSFGREVNEAYWAQKHAYSIKGNTEELLFAIESYTSRGRSMAAIEATVRRLKEVASDTLLRLLDSAIPEINASEGRGGTMTAYYLEQVFEELETRNDVVPEELAKREFAYLPFFSQRKKPLTLHRLMVERAGLFMEAICAVFKPANAEAREVSENEKRLAVAAYDLLEGLRLLPGQTGDDVDGKALLHWCSEVRKLAGDMDRVDVTDGRIGHLLAHAPASPADGAWPHEAVRYVIESIASDKLENGLVIERFNMRGVYGKAIGEGGGQERALAKQAGDWAGVMPDCPRTAAMLMRIADGWMRDAADADLSAAKRALRD</sequence>
<gene>
    <name evidence="1" type="ORF">I5589_18680</name>
</gene>
<name>A0ABS1AYC3_BURVI</name>
<reference evidence="1 2" key="1">
    <citation type="submission" date="2020-11" db="EMBL/GenBank/DDBJ databases">
        <title>Enhanced detection system for hospital associated transmission using whole genome sequencing surveillance.</title>
        <authorList>
            <person name="Harrison L.H."/>
            <person name="Van Tyne D."/>
            <person name="Marsh J.W."/>
            <person name="Griffith M.P."/>
            <person name="Snyder D.J."/>
            <person name="Cooper V.S."/>
            <person name="Mustapha M."/>
        </authorList>
    </citation>
    <scope>NUCLEOTIDE SEQUENCE [LARGE SCALE GENOMIC DNA]</scope>
    <source>
        <strain evidence="1 2">BC00020</strain>
    </source>
</reference>